<dbReference type="Proteomes" id="UP000621560">
    <property type="component" value="Unassembled WGS sequence"/>
</dbReference>
<evidence type="ECO:0000256" key="7">
    <source>
        <dbReference type="HAMAP-Rule" id="MF_00675"/>
    </source>
</evidence>
<comment type="caution">
    <text evidence="8">The sequence shown here is derived from an EMBL/GenBank/DDBJ whole genome shotgun (WGS) entry which is preliminary data.</text>
</comment>
<keyword evidence="9" id="KW-1185">Reference proteome</keyword>
<comment type="catalytic activity">
    <reaction evidence="7">
        <text>aldehydo-D-galacturonate = keto-D-tagaturonate</text>
        <dbReference type="Rhea" id="RHEA:27702"/>
        <dbReference type="ChEBI" id="CHEBI:12952"/>
        <dbReference type="ChEBI" id="CHEBI:17886"/>
    </reaction>
</comment>
<dbReference type="EC" id="5.3.1.12" evidence="4 7"/>
<sequence>MKPFLDEDFLLKNETAKRLYHDYAKEMPIIDYHCHLSPQEIYENKSFSSITEAWLYGDHYKWRAMRANGVSEELVTGGEGVSDYDRFLAYAKTVPNAIGNPLYHWSHLELQRFFDVNQVINEKNAPVIWELVEAKLESDGFKARDLIVKSNVKVICTTDDPTDSLEYHQKIKELPDFDVKVLPSFRPDKGLEINRPTFRDWVSKLEEASESTIGDYDALLAALEARVRFFHETGCVVSDHALDYVPYAETTKEEAAAIFAKALGGEEVTLEEEKKYKTYTLVFLGKLYARHDWAMQFHINASRNNNSRMFDQLGPDTGFDSVNDGAVAIPMTRLLDALAADDSLPRTILYSLNAQDNEILAAITGSFQGGGTAGKIQLGSAWWFNDTKDGMLSQMKSLANFGLLSQFVGMLTDSRSFLSYTRHEYFRRILCNLLGEWVEDGEAPDDMELLGSMVQNISYNNAKHYFRF</sequence>
<dbReference type="Pfam" id="PF02614">
    <property type="entry name" value="UxaC"/>
    <property type="match status" value="1"/>
</dbReference>
<organism evidence="8 9">
    <name type="scientific">Paenibacillus sabuli</name>
    <dbReference type="NCBI Taxonomy" id="2772509"/>
    <lineage>
        <taxon>Bacteria</taxon>
        <taxon>Bacillati</taxon>
        <taxon>Bacillota</taxon>
        <taxon>Bacilli</taxon>
        <taxon>Bacillales</taxon>
        <taxon>Paenibacillaceae</taxon>
        <taxon>Paenibacillus</taxon>
    </lineage>
</organism>
<comment type="catalytic activity">
    <reaction evidence="1 7">
        <text>D-glucuronate = D-fructuronate</text>
        <dbReference type="Rhea" id="RHEA:13049"/>
        <dbReference type="ChEBI" id="CHEBI:58720"/>
        <dbReference type="ChEBI" id="CHEBI:59863"/>
        <dbReference type="EC" id="5.3.1.12"/>
    </reaction>
</comment>
<dbReference type="EMBL" id="JACXIZ010000008">
    <property type="protein sequence ID" value="MBD2844124.1"/>
    <property type="molecule type" value="Genomic_DNA"/>
</dbReference>
<evidence type="ECO:0000256" key="3">
    <source>
        <dbReference type="ARBA" id="ARBA00008397"/>
    </source>
</evidence>
<dbReference type="RefSeq" id="WP_190914527.1">
    <property type="nucleotide sequence ID" value="NZ_JACXIZ010000008.1"/>
</dbReference>
<dbReference type="SUPFAM" id="SSF51556">
    <property type="entry name" value="Metallo-dependent hydrolases"/>
    <property type="match status" value="1"/>
</dbReference>
<evidence type="ECO:0000256" key="5">
    <source>
        <dbReference type="ARBA" id="ARBA00020555"/>
    </source>
</evidence>
<evidence type="ECO:0000256" key="2">
    <source>
        <dbReference type="ARBA" id="ARBA00004892"/>
    </source>
</evidence>
<dbReference type="GO" id="GO:0042840">
    <property type="term" value="P:D-glucuronate catabolic process"/>
    <property type="evidence" value="ECO:0007669"/>
    <property type="project" value="TreeGrafter"/>
</dbReference>
<evidence type="ECO:0000313" key="8">
    <source>
        <dbReference type="EMBL" id="MBD2844124.1"/>
    </source>
</evidence>
<dbReference type="PANTHER" id="PTHR30068">
    <property type="entry name" value="URONATE ISOMERASE"/>
    <property type="match status" value="1"/>
</dbReference>
<dbReference type="HAMAP" id="MF_00675">
    <property type="entry name" value="UxaC"/>
    <property type="match status" value="1"/>
</dbReference>
<dbReference type="AlphaFoldDB" id="A0A927GQ39"/>
<dbReference type="InterPro" id="IPR032466">
    <property type="entry name" value="Metal_Hydrolase"/>
</dbReference>
<evidence type="ECO:0000313" key="9">
    <source>
        <dbReference type="Proteomes" id="UP000621560"/>
    </source>
</evidence>
<name>A0A927GQ39_9BACL</name>
<evidence type="ECO:0000256" key="1">
    <source>
        <dbReference type="ARBA" id="ARBA00001165"/>
    </source>
</evidence>
<keyword evidence="6 7" id="KW-0413">Isomerase</keyword>
<reference evidence="8" key="1">
    <citation type="submission" date="2020-09" db="EMBL/GenBank/DDBJ databases">
        <title>A novel bacterium of genus Paenibacillus, isolated from South China Sea.</title>
        <authorList>
            <person name="Huang H."/>
            <person name="Mo K."/>
            <person name="Hu Y."/>
        </authorList>
    </citation>
    <scope>NUCLEOTIDE SEQUENCE</scope>
    <source>
        <strain evidence="8">IB182496</strain>
    </source>
</reference>
<dbReference type="Gene3D" id="1.10.2020.10">
    <property type="entry name" value="uronate isomerase, domain 2, chain A"/>
    <property type="match status" value="1"/>
</dbReference>
<dbReference type="InterPro" id="IPR003766">
    <property type="entry name" value="Uronate_isomerase"/>
</dbReference>
<evidence type="ECO:0000256" key="6">
    <source>
        <dbReference type="ARBA" id="ARBA00023235"/>
    </source>
</evidence>
<proteinExistence type="inferred from homology"/>
<gene>
    <name evidence="7 8" type="primary">uxaC</name>
    <name evidence="8" type="ORF">IDH44_02905</name>
</gene>
<dbReference type="GO" id="GO:0019698">
    <property type="term" value="P:D-galacturonate catabolic process"/>
    <property type="evidence" value="ECO:0007669"/>
    <property type="project" value="TreeGrafter"/>
</dbReference>
<evidence type="ECO:0000256" key="4">
    <source>
        <dbReference type="ARBA" id="ARBA00012546"/>
    </source>
</evidence>
<comment type="pathway">
    <text evidence="2 7">Carbohydrate metabolism; pentose and glucuronate interconversion.</text>
</comment>
<comment type="similarity">
    <text evidence="3 7">Belongs to the metallo-dependent hydrolases superfamily. Uronate isomerase family.</text>
</comment>
<accession>A0A927GQ39</accession>
<dbReference type="GO" id="GO:0008880">
    <property type="term" value="F:glucuronate isomerase activity"/>
    <property type="evidence" value="ECO:0007669"/>
    <property type="project" value="UniProtKB-UniRule"/>
</dbReference>
<protein>
    <recommendedName>
        <fullName evidence="5 7">Uronate isomerase</fullName>
        <ecNumber evidence="4 7">5.3.1.12</ecNumber>
    </recommendedName>
    <alternativeName>
        <fullName evidence="7">Glucuronate isomerase</fullName>
    </alternativeName>
    <alternativeName>
        <fullName evidence="7">Uronic isomerase</fullName>
    </alternativeName>
</protein>
<dbReference type="PANTHER" id="PTHR30068:SF4">
    <property type="entry name" value="URONATE ISOMERASE"/>
    <property type="match status" value="1"/>
</dbReference>
<dbReference type="Gene3D" id="3.20.20.140">
    <property type="entry name" value="Metal-dependent hydrolases"/>
    <property type="match status" value="1"/>
</dbReference>
<dbReference type="NCBIfam" id="NF002794">
    <property type="entry name" value="PRK02925.1"/>
    <property type="match status" value="1"/>
</dbReference>